<evidence type="ECO:0000259" key="13">
    <source>
        <dbReference type="Pfam" id="PF00593"/>
    </source>
</evidence>
<dbReference type="SUPFAM" id="SSF56935">
    <property type="entry name" value="Porins"/>
    <property type="match status" value="1"/>
</dbReference>
<dbReference type="InterPro" id="IPR000531">
    <property type="entry name" value="Beta-barrel_TonB"/>
</dbReference>
<protein>
    <submittedName>
        <fullName evidence="15">TonB-dependent receptor</fullName>
    </submittedName>
</protein>
<keyword evidence="5 12" id="KW-0732">Signal</keyword>
<feature type="short sequence motif" description="TonB C-terminal box" evidence="10">
    <location>
        <begin position="862"/>
        <end position="879"/>
    </location>
</feature>
<dbReference type="CDD" id="cd01347">
    <property type="entry name" value="ligand_gated_channel"/>
    <property type="match status" value="1"/>
</dbReference>
<dbReference type="Proteomes" id="UP000886188">
    <property type="component" value="Unassembled WGS sequence"/>
</dbReference>
<evidence type="ECO:0000313" key="15">
    <source>
        <dbReference type="EMBL" id="HEA16034.1"/>
    </source>
</evidence>
<evidence type="ECO:0000256" key="4">
    <source>
        <dbReference type="ARBA" id="ARBA00022692"/>
    </source>
</evidence>
<feature type="chain" id="PRO_5030890478" evidence="12">
    <location>
        <begin position="31"/>
        <end position="879"/>
    </location>
</feature>
<evidence type="ECO:0000259" key="14">
    <source>
        <dbReference type="Pfam" id="PF07715"/>
    </source>
</evidence>
<gene>
    <name evidence="15" type="ORF">ENH88_06240</name>
</gene>
<dbReference type="AlphaFoldDB" id="A0A7V1CXI5"/>
<evidence type="ECO:0000256" key="2">
    <source>
        <dbReference type="ARBA" id="ARBA00022448"/>
    </source>
</evidence>
<dbReference type="InterPro" id="IPR010917">
    <property type="entry name" value="TonB_rcpt_CS"/>
</dbReference>
<dbReference type="PROSITE" id="PS01156">
    <property type="entry name" value="TONB_DEPENDENT_REC_2"/>
    <property type="match status" value="1"/>
</dbReference>
<dbReference type="GO" id="GO:0009279">
    <property type="term" value="C:cell outer membrane"/>
    <property type="evidence" value="ECO:0007669"/>
    <property type="project" value="UniProtKB-SubCell"/>
</dbReference>
<dbReference type="PANTHER" id="PTHR40980:SF3">
    <property type="entry name" value="TONB-DEPENDENT RECEPTOR-LIKE BETA-BARREL DOMAIN-CONTAINING PROTEIN"/>
    <property type="match status" value="1"/>
</dbReference>
<accession>A0A7V1CXI5</accession>
<dbReference type="PROSITE" id="PS52016">
    <property type="entry name" value="TONB_DEPENDENT_REC_3"/>
    <property type="match status" value="1"/>
</dbReference>
<evidence type="ECO:0000256" key="12">
    <source>
        <dbReference type="SAM" id="SignalP"/>
    </source>
</evidence>
<keyword evidence="3 9" id="KW-1134">Transmembrane beta strand</keyword>
<keyword evidence="7 9" id="KW-0472">Membrane</keyword>
<evidence type="ECO:0000256" key="10">
    <source>
        <dbReference type="PROSITE-ProRule" id="PRU10144"/>
    </source>
</evidence>
<feature type="domain" description="TonB-dependent receptor-like beta-barrel" evidence="13">
    <location>
        <begin position="396"/>
        <end position="840"/>
    </location>
</feature>
<keyword evidence="2 9" id="KW-0813">Transport</keyword>
<dbReference type="InterPro" id="IPR036942">
    <property type="entry name" value="Beta-barrel_TonB_sf"/>
</dbReference>
<feature type="signal peptide" evidence="12">
    <location>
        <begin position="1"/>
        <end position="30"/>
    </location>
</feature>
<dbReference type="InterPro" id="IPR037066">
    <property type="entry name" value="Plug_dom_sf"/>
</dbReference>
<feature type="domain" description="TonB-dependent receptor plug" evidence="14">
    <location>
        <begin position="69"/>
        <end position="177"/>
    </location>
</feature>
<evidence type="ECO:0000256" key="8">
    <source>
        <dbReference type="ARBA" id="ARBA00023237"/>
    </source>
</evidence>
<reference evidence="15" key="1">
    <citation type="journal article" date="2020" name="mSystems">
        <title>Genome- and Community-Level Interaction Insights into Carbon Utilization and Element Cycling Functions of Hydrothermarchaeota in Hydrothermal Sediment.</title>
        <authorList>
            <person name="Zhou Z."/>
            <person name="Liu Y."/>
            <person name="Xu W."/>
            <person name="Pan J."/>
            <person name="Luo Z.H."/>
            <person name="Li M."/>
        </authorList>
    </citation>
    <scope>NUCLEOTIDE SEQUENCE [LARGE SCALE GENOMIC DNA]</scope>
    <source>
        <strain evidence="15">HyVt-346</strain>
    </source>
</reference>
<dbReference type="Gene3D" id="2.170.130.10">
    <property type="entry name" value="TonB-dependent receptor, plug domain"/>
    <property type="match status" value="1"/>
</dbReference>
<dbReference type="InterPro" id="IPR010104">
    <property type="entry name" value="TonB_rcpt_bac"/>
</dbReference>
<dbReference type="Pfam" id="PF00593">
    <property type="entry name" value="TonB_dep_Rec_b-barrel"/>
    <property type="match status" value="1"/>
</dbReference>
<comment type="similarity">
    <text evidence="9 11">Belongs to the TonB-dependent receptor family.</text>
</comment>
<evidence type="ECO:0000256" key="3">
    <source>
        <dbReference type="ARBA" id="ARBA00022452"/>
    </source>
</evidence>
<dbReference type="RefSeq" id="WP_304180729.1">
    <property type="nucleotide sequence ID" value="NZ_DRGM01000069.1"/>
</dbReference>
<evidence type="ECO:0000256" key="5">
    <source>
        <dbReference type="ARBA" id="ARBA00022729"/>
    </source>
</evidence>
<keyword evidence="4 9" id="KW-0812">Transmembrane</keyword>
<proteinExistence type="inferred from homology"/>
<evidence type="ECO:0000256" key="7">
    <source>
        <dbReference type="ARBA" id="ARBA00023136"/>
    </source>
</evidence>
<organism evidence="15">
    <name type="scientific">Pseudoalteromonas prydzensis</name>
    <dbReference type="NCBI Taxonomy" id="182141"/>
    <lineage>
        <taxon>Bacteria</taxon>
        <taxon>Pseudomonadati</taxon>
        <taxon>Pseudomonadota</taxon>
        <taxon>Gammaproteobacteria</taxon>
        <taxon>Alteromonadales</taxon>
        <taxon>Pseudoalteromonadaceae</taxon>
        <taxon>Pseudoalteromonas</taxon>
    </lineage>
</organism>
<keyword evidence="8 9" id="KW-0998">Cell outer membrane</keyword>
<keyword evidence="15" id="KW-0675">Receptor</keyword>
<evidence type="ECO:0000256" key="1">
    <source>
        <dbReference type="ARBA" id="ARBA00004571"/>
    </source>
</evidence>
<dbReference type="NCBIfam" id="TIGR01782">
    <property type="entry name" value="TonB-Xanth-Caul"/>
    <property type="match status" value="1"/>
</dbReference>
<comment type="caution">
    <text evidence="15">The sequence shown here is derived from an EMBL/GenBank/DDBJ whole genome shotgun (WGS) entry which is preliminary data.</text>
</comment>
<name>A0A7V1CXI5_9GAMM</name>
<dbReference type="InterPro" id="IPR012910">
    <property type="entry name" value="Plug_dom"/>
</dbReference>
<comment type="subcellular location">
    <subcellularLocation>
        <location evidence="1 9">Cell outer membrane</location>
        <topology evidence="1 9">Multi-pass membrane protein</topology>
    </subcellularLocation>
</comment>
<dbReference type="Pfam" id="PF07715">
    <property type="entry name" value="Plug"/>
    <property type="match status" value="1"/>
</dbReference>
<keyword evidence="6 11" id="KW-0798">TonB box</keyword>
<dbReference type="InterPro" id="IPR039426">
    <property type="entry name" value="TonB-dep_rcpt-like"/>
</dbReference>
<dbReference type="EMBL" id="DRGM01000069">
    <property type="protein sequence ID" value="HEA16034.1"/>
    <property type="molecule type" value="Genomic_DNA"/>
</dbReference>
<dbReference type="PANTHER" id="PTHR40980">
    <property type="entry name" value="PLUG DOMAIN-CONTAINING PROTEIN"/>
    <property type="match status" value="1"/>
</dbReference>
<evidence type="ECO:0000256" key="9">
    <source>
        <dbReference type="PROSITE-ProRule" id="PRU01360"/>
    </source>
</evidence>
<evidence type="ECO:0000256" key="11">
    <source>
        <dbReference type="RuleBase" id="RU003357"/>
    </source>
</evidence>
<evidence type="ECO:0000256" key="6">
    <source>
        <dbReference type="ARBA" id="ARBA00023077"/>
    </source>
</evidence>
<dbReference type="Gene3D" id="2.40.170.20">
    <property type="entry name" value="TonB-dependent receptor, beta-barrel domain"/>
    <property type="match status" value="1"/>
</dbReference>
<sequence length="879" mass="97946">MNNKFHTITTQFKKSLLATLVISASSTAFANDAEQLEKENLTKEDIERIEVKGYAASVEKSLNMKRFANSVVDAVSAEDIGKFPDQTVADALQRIPGVQVEKDLGGESDRVSIRGTAPHLNITLLNGQSVASATASASITRPSRGFNYSLLPAELVDTLEVFKSAEADVDEGSIGGTVVVRTRKPLDSESNYAALSVKAFHFENADETKPYISGLYSWKNEDEDFGFNVGFVRKELATQRDSKEVRFGYRSTDANGDGDNEYYPGAVGYNRYASDSDLNTLTATLQYAPSANLDIVFNNLYSKSEHESYGTYSSGFILQNIGNIEQADIVDGTVVAGTLPAHNNLGYYGNAGYQGEFKTQAHDIKVSYEQDNYTLTTQFGYSKAEGAVSDVYSEYYANTEASYSIENGTPEVTLSDSLTPADYRLDYNHKNDIANDSDEKYVQFDFEYRLDNDYFTAIKTGVKYREHSKAANLIKANYPKKGADGSTNNLGQFATTTVNDFMGGENAILWQFDNAAYSKWIAETEPSTAPYEHLDYTYDLQETITAGYVKALFAFSDVRGNVGVRAVKTEVDSQSLQYTGRSFDPQNIEEVGFSTSYDDFLPSLNIAYDYSDEIILRFAAAKVMSRPDYDFLSARKSGYCTAATGCKGNEGNPDLKPYRASQYDLSAEWYFNESSILSLAYFYKDIDSYITNSTVDKEWLWTDPDTGIEELRTFLITQPLNGLGGENSGFEVNYTQKLGYGFGIQTNYTYSDAELEQTAEQIAAGEEAVLPNNSEDTFNATVYYENMGFSARVSYTYRSEYFYTTYLGLNQYIDDFGQYDLNLSYNVTDNLNVVFQAINLTDEDQRSMSSNSTGMSDSNRPLAIHNYGRRFLLGAQYKF</sequence>